<evidence type="ECO:0000256" key="7">
    <source>
        <dbReference type="SAM" id="Phobius"/>
    </source>
</evidence>
<feature type="transmembrane region" description="Helical" evidence="7">
    <location>
        <begin position="303"/>
        <end position="322"/>
    </location>
</feature>
<reference evidence="8" key="1">
    <citation type="submission" date="2021-11" db="EMBL/GenBank/DDBJ databases">
        <title>Streptomyces corallinus and Kineosporia corallina sp. nov., two new coral-derived marine actinobacteria.</title>
        <authorList>
            <person name="Buangrab K."/>
            <person name="Sutthacheep M."/>
            <person name="Yeemin T."/>
            <person name="Harunari E."/>
            <person name="Igarashi Y."/>
            <person name="Sripreechasak P."/>
            <person name="Kanchanasin P."/>
            <person name="Tanasupawat S."/>
            <person name="Phongsopitanun W."/>
        </authorList>
    </citation>
    <scope>NUCLEOTIDE SEQUENCE</scope>
    <source>
        <strain evidence="8">JCM 31032</strain>
    </source>
</reference>
<evidence type="ECO:0000256" key="1">
    <source>
        <dbReference type="ARBA" id="ARBA00004429"/>
    </source>
</evidence>
<keyword evidence="9" id="KW-1185">Reference proteome</keyword>
<feature type="transmembrane region" description="Helical" evidence="7">
    <location>
        <begin position="367"/>
        <end position="389"/>
    </location>
</feature>
<feature type="transmembrane region" description="Helical" evidence="7">
    <location>
        <begin position="100"/>
        <end position="121"/>
    </location>
</feature>
<dbReference type="Gene3D" id="1.20.1250.20">
    <property type="entry name" value="MFS general substrate transporter like domains"/>
    <property type="match status" value="1"/>
</dbReference>
<keyword evidence="2" id="KW-0813">Transport</keyword>
<evidence type="ECO:0000256" key="3">
    <source>
        <dbReference type="ARBA" id="ARBA00022475"/>
    </source>
</evidence>
<accession>A0A9X1NMD6</accession>
<dbReference type="InterPro" id="IPR036259">
    <property type="entry name" value="MFS_trans_sf"/>
</dbReference>
<keyword evidence="5 7" id="KW-1133">Transmembrane helix</keyword>
<evidence type="ECO:0000256" key="6">
    <source>
        <dbReference type="ARBA" id="ARBA00023136"/>
    </source>
</evidence>
<dbReference type="PANTHER" id="PTHR23513">
    <property type="entry name" value="INTEGRAL MEMBRANE EFFLUX PROTEIN-RELATED"/>
    <property type="match status" value="1"/>
</dbReference>
<evidence type="ECO:0000313" key="8">
    <source>
        <dbReference type="EMBL" id="MCD5317025.1"/>
    </source>
</evidence>
<dbReference type="EMBL" id="JAJOMB010000039">
    <property type="protein sequence ID" value="MCD5317025.1"/>
    <property type="molecule type" value="Genomic_DNA"/>
</dbReference>
<dbReference type="RefSeq" id="WP_231449877.1">
    <property type="nucleotide sequence ID" value="NZ_JAJOMB010000039.1"/>
</dbReference>
<keyword evidence="3" id="KW-1003">Cell membrane</keyword>
<evidence type="ECO:0000313" key="9">
    <source>
        <dbReference type="Proteomes" id="UP001138997"/>
    </source>
</evidence>
<feature type="transmembrane region" description="Helical" evidence="7">
    <location>
        <begin position="342"/>
        <end position="361"/>
    </location>
</feature>
<organism evidence="8 9">
    <name type="scientific">Kineosporia babensis</name>
    <dbReference type="NCBI Taxonomy" id="499548"/>
    <lineage>
        <taxon>Bacteria</taxon>
        <taxon>Bacillati</taxon>
        <taxon>Actinomycetota</taxon>
        <taxon>Actinomycetes</taxon>
        <taxon>Kineosporiales</taxon>
        <taxon>Kineosporiaceae</taxon>
        <taxon>Kineosporia</taxon>
    </lineage>
</organism>
<feature type="transmembrane region" description="Helical" evidence="7">
    <location>
        <begin position="47"/>
        <end position="67"/>
    </location>
</feature>
<feature type="transmembrane region" description="Helical" evidence="7">
    <location>
        <begin position="249"/>
        <end position="266"/>
    </location>
</feature>
<dbReference type="Proteomes" id="UP001138997">
    <property type="component" value="Unassembled WGS sequence"/>
</dbReference>
<comment type="subcellular location">
    <subcellularLocation>
        <location evidence="1">Cell inner membrane</location>
        <topology evidence="1">Multi-pass membrane protein</topology>
    </subcellularLocation>
</comment>
<feature type="transmembrane region" description="Helical" evidence="7">
    <location>
        <begin position="278"/>
        <end position="297"/>
    </location>
</feature>
<evidence type="ECO:0000256" key="2">
    <source>
        <dbReference type="ARBA" id="ARBA00022448"/>
    </source>
</evidence>
<feature type="transmembrane region" description="Helical" evidence="7">
    <location>
        <begin position="215"/>
        <end position="237"/>
    </location>
</feature>
<evidence type="ECO:0000256" key="4">
    <source>
        <dbReference type="ARBA" id="ARBA00022692"/>
    </source>
</evidence>
<feature type="transmembrane region" description="Helical" evidence="7">
    <location>
        <begin position="142"/>
        <end position="159"/>
    </location>
</feature>
<sequence>MDSVSGERLPRGTAFYLGVQTAIERLLLFVVPVAVYRQTGSLSSSGLAYVAEWLPVIVLLPLVGAVVDRSSGPRLLRVTNICRAVVCALVGLSTTLGLGVVPLVLAGSVLGVANIFAYIIFERYVSGFSGEGVATAYSYFQTLQYTMLLAMPVVGGLALSGHGLPWLFALCAAVYAVAALLGPSMQLPAASEPGEAEPSWPDRLRAAVQLARNPLARTVIVLLFAVNLTYGVLYTALPALTSAGGHADVLLPLGYGSAALISLLYFRSAAWLHRHHLVAKLGIAAALTTAGAPLALATTNTPVLAVVVFAVSIGPMVAFTIWSRVVRNQLLDPRHFSLQASVIMTGTTAAYPVAGAYLGLVGDRVPAQLAVAAVSVVCLGMVVTTLVSLRRGQMLGAA</sequence>
<proteinExistence type="predicted"/>
<gene>
    <name evidence="8" type="ORF">LR394_39630</name>
</gene>
<dbReference type="SUPFAM" id="SSF103473">
    <property type="entry name" value="MFS general substrate transporter"/>
    <property type="match status" value="1"/>
</dbReference>
<name>A0A9X1NMD6_9ACTN</name>
<dbReference type="GO" id="GO:0022857">
    <property type="term" value="F:transmembrane transporter activity"/>
    <property type="evidence" value="ECO:0007669"/>
    <property type="project" value="InterPro"/>
</dbReference>
<keyword evidence="6 7" id="KW-0472">Membrane</keyword>
<dbReference type="Pfam" id="PF07690">
    <property type="entry name" value="MFS_1"/>
    <property type="match status" value="1"/>
</dbReference>
<comment type="caution">
    <text evidence="8">The sequence shown here is derived from an EMBL/GenBank/DDBJ whole genome shotgun (WGS) entry which is preliminary data.</text>
</comment>
<evidence type="ECO:0000256" key="5">
    <source>
        <dbReference type="ARBA" id="ARBA00022989"/>
    </source>
</evidence>
<keyword evidence="4 7" id="KW-0812">Transmembrane</keyword>
<feature type="transmembrane region" description="Helical" evidence="7">
    <location>
        <begin position="12"/>
        <end position="35"/>
    </location>
</feature>
<dbReference type="InterPro" id="IPR011701">
    <property type="entry name" value="MFS"/>
</dbReference>
<dbReference type="GO" id="GO:0005886">
    <property type="term" value="C:plasma membrane"/>
    <property type="evidence" value="ECO:0007669"/>
    <property type="project" value="UniProtKB-SubCell"/>
</dbReference>
<dbReference type="PANTHER" id="PTHR23513:SF9">
    <property type="entry name" value="ENTEROBACTIN EXPORTER ENTS"/>
    <property type="match status" value="1"/>
</dbReference>
<protein>
    <submittedName>
        <fullName evidence="8">MFS transporter</fullName>
    </submittedName>
</protein>
<dbReference type="AlphaFoldDB" id="A0A9X1NMD6"/>